<dbReference type="AlphaFoldDB" id="A0A2H0KJE9"/>
<proteinExistence type="predicted"/>
<accession>A0A2H0KJE9</accession>
<dbReference type="GO" id="GO:0003677">
    <property type="term" value="F:DNA binding"/>
    <property type="evidence" value="ECO:0007669"/>
    <property type="project" value="InterPro"/>
</dbReference>
<evidence type="ECO:0000259" key="1">
    <source>
        <dbReference type="SMART" id="SM00966"/>
    </source>
</evidence>
<dbReference type="SUPFAM" id="SSF89447">
    <property type="entry name" value="AbrB/MazE/MraZ-like"/>
    <property type="match status" value="1"/>
</dbReference>
<dbReference type="InterPro" id="IPR007159">
    <property type="entry name" value="SpoVT-AbrB_dom"/>
</dbReference>
<evidence type="ECO:0000313" key="2">
    <source>
        <dbReference type="EMBL" id="PIQ71381.1"/>
    </source>
</evidence>
<comment type="caution">
    <text evidence="2">The sequence shown here is derived from an EMBL/GenBank/DDBJ whole genome shotgun (WGS) entry which is preliminary data.</text>
</comment>
<gene>
    <name evidence="2" type="ORF">COV87_03770</name>
</gene>
<dbReference type="NCBIfam" id="TIGR01439">
    <property type="entry name" value="lp_hng_hel_AbrB"/>
    <property type="match status" value="1"/>
</dbReference>
<feature type="domain" description="SpoVT-AbrB" evidence="1">
    <location>
        <begin position="13"/>
        <end position="58"/>
    </location>
</feature>
<sequence length="76" mass="8802">MTQIQVQQPTEWLKVLGKGMLTIPKQWRDELGIQTGEMVQAEKTPLGVLIRPIKKKAPYRVYSRADLLQFVQDDHL</sequence>
<name>A0A2H0KJE9_9BACT</name>
<protein>
    <recommendedName>
        <fullName evidence="1">SpoVT-AbrB domain-containing protein</fullName>
    </recommendedName>
</protein>
<dbReference type="Proteomes" id="UP000229497">
    <property type="component" value="Unassembled WGS sequence"/>
</dbReference>
<evidence type="ECO:0000313" key="3">
    <source>
        <dbReference type="Proteomes" id="UP000229497"/>
    </source>
</evidence>
<dbReference type="Pfam" id="PF04014">
    <property type="entry name" value="MazE_antitoxin"/>
    <property type="match status" value="1"/>
</dbReference>
<organism evidence="2 3">
    <name type="scientific">Candidatus Roizmanbacteria bacterium CG11_big_fil_rev_8_21_14_0_20_37_16</name>
    <dbReference type="NCBI Taxonomy" id="1974857"/>
    <lineage>
        <taxon>Bacteria</taxon>
        <taxon>Candidatus Roizmaniibacteriota</taxon>
    </lineage>
</organism>
<dbReference type="SMART" id="SM00966">
    <property type="entry name" value="SpoVT_AbrB"/>
    <property type="match status" value="1"/>
</dbReference>
<reference evidence="2 3" key="1">
    <citation type="submission" date="2017-09" db="EMBL/GenBank/DDBJ databases">
        <title>Depth-based differentiation of microbial function through sediment-hosted aquifers and enrichment of novel symbionts in the deep terrestrial subsurface.</title>
        <authorList>
            <person name="Probst A.J."/>
            <person name="Ladd B."/>
            <person name="Jarett J.K."/>
            <person name="Geller-Mcgrath D.E."/>
            <person name="Sieber C.M."/>
            <person name="Emerson J.B."/>
            <person name="Anantharaman K."/>
            <person name="Thomas B.C."/>
            <person name="Malmstrom R."/>
            <person name="Stieglmeier M."/>
            <person name="Klingl A."/>
            <person name="Woyke T."/>
            <person name="Ryan C.M."/>
            <person name="Banfield J.F."/>
        </authorList>
    </citation>
    <scope>NUCLEOTIDE SEQUENCE [LARGE SCALE GENOMIC DNA]</scope>
    <source>
        <strain evidence="2">CG11_big_fil_rev_8_21_14_0_20_37_16</strain>
    </source>
</reference>
<dbReference type="Gene3D" id="2.10.260.10">
    <property type="match status" value="1"/>
</dbReference>
<dbReference type="InterPro" id="IPR037914">
    <property type="entry name" value="SpoVT-AbrB_sf"/>
</dbReference>
<dbReference type="EMBL" id="PCVK01000107">
    <property type="protein sequence ID" value="PIQ71381.1"/>
    <property type="molecule type" value="Genomic_DNA"/>
</dbReference>